<evidence type="ECO:0000256" key="7">
    <source>
        <dbReference type="ARBA" id="ARBA00048552"/>
    </source>
</evidence>
<keyword evidence="3 10" id="KW-0240">DNA-directed RNA polymerase</keyword>
<gene>
    <name evidence="10" type="primary">rpoB</name>
</gene>
<dbReference type="AlphaFoldDB" id="A0A0M4MEZ4"/>
<evidence type="ECO:0000256" key="2">
    <source>
        <dbReference type="ARBA" id="ARBA00012418"/>
    </source>
</evidence>
<evidence type="ECO:0000313" key="10">
    <source>
        <dbReference type="EMBL" id="ALE29344.1"/>
    </source>
</evidence>
<evidence type="ECO:0000256" key="5">
    <source>
        <dbReference type="ARBA" id="ARBA00022695"/>
    </source>
</evidence>
<organism evidence="10">
    <name type="scientific">Babesia orientalis</name>
    <dbReference type="NCBI Taxonomy" id="273649"/>
    <lineage>
        <taxon>Eukaryota</taxon>
        <taxon>Sar</taxon>
        <taxon>Alveolata</taxon>
        <taxon>Apicomplexa</taxon>
        <taxon>Aconoidasida</taxon>
        <taxon>Piroplasmida</taxon>
        <taxon>Babesiidae</taxon>
        <taxon>Babesia</taxon>
    </lineage>
</organism>
<dbReference type="GO" id="GO:0000428">
    <property type="term" value="C:DNA-directed RNA polymerase complex"/>
    <property type="evidence" value="ECO:0007669"/>
    <property type="project" value="UniProtKB-KW"/>
</dbReference>
<keyword evidence="5" id="KW-0548">Nucleotidyltransferase</keyword>
<evidence type="ECO:0000256" key="1">
    <source>
        <dbReference type="ARBA" id="ARBA00006835"/>
    </source>
</evidence>
<feature type="domain" description="RNA polymerase Rpb2" evidence="9">
    <location>
        <begin position="899"/>
        <end position="929"/>
    </location>
</feature>
<dbReference type="EMBL" id="KT428643">
    <property type="protein sequence ID" value="ALE29344.1"/>
    <property type="molecule type" value="Genomic_DNA"/>
</dbReference>
<dbReference type="Pfam" id="PF00562">
    <property type="entry name" value="RNA_pol_Rpb2_6"/>
    <property type="match status" value="1"/>
</dbReference>
<dbReference type="InterPro" id="IPR037033">
    <property type="entry name" value="DNA-dir_RNAP_su2_hyb_sf"/>
</dbReference>
<evidence type="ECO:0000256" key="3">
    <source>
        <dbReference type="ARBA" id="ARBA00022478"/>
    </source>
</evidence>
<dbReference type="InterPro" id="IPR007120">
    <property type="entry name" value="DNA-dir_RNAP_su2_dom"/>
</dbReference>
<dbReference type="Gene3D" id="3.90.1100.10">
    <property type="match status" value="1"/>
</dbReference>
<evidence type="ECO:0000259" key="8">
    <source>
        <dbReference type="Pfam" id="PF00562"/>
    </source>
</evidence>
<dbReference type="Gene3D" id="2.40.50.100">
    <property type="match status" value="1"/>
</dbReference>
<name>A0A0M4MEZ4_9APIC</name>
<keyword evidence="6" id="KW-0804">Transcription</keyword>
<evidence type="ECO:0000256" key="4">
    <source>
        <dbReference type="ARBA" id="ARBA00022679"/>
    </source>
</evidence>
<dbReference type="GO" id="GO:0003899">
    <property type="term" value="F:DNA-directed RNA polymerase activity"/>
    <property type="evidence" value="ECO:0007669"/>
    <property type="project" value="UniProtKB-EC"/>
</dbReference>
<dbReference type="SUPFAM" id="SSF64484">
    <property type="entry name" value="beta and beta-prime subunits of DNA dependent RNA-polymerase"/>
    <property type="match status" value="1"/>
</dbReference>
<dbReference type="InterPro" id="IPR007121">
    <property type="entry name" value="RNA_pol_bsu_CS"/>
</dbReference>
<dbReference type="InterPro" id="IPR007641">
    <property type="entry name" value="RNA_pol_Rpb2_7"/>
</dbReference>
<dbReference type="InterPro" id="IPR015712">
    <property type="entry name" value="DNA-dir_RNA_pol_su2"/>
</dbReference>
<dbReference type="GeneID" id="26044050"/>
<keyword evidence="4" id="KW-0808">Transferase</keyword>
<dbReference type="InterPro" id="IPR042107">
    <property type="entry name" value="DNA-dir_RNA_pol_bsu_ext_1_sf"/>
</dbReference>
<dbReference type="Gene3D" id="2.40.270.10">
    <property type="entry name" value="DNA-directed RNA polymerase, subunit 2, domain 6"/>
    <property type="match status" value="2"/>
</dbReference>
<dbReference type="Gene3D" id="2.30.150.10">
    <property type="entry name" value="DNA-directed RNA polymerase, beta subunit, external 1 domain"/>
    <property type="match status" value="1"/>
</dbReference>
<accession>A0A0M4MEZ4</accession>
<dbReference type="PANTHER" id="PTHR20856">
    <property type="entry name" value="DNA-DIRECTED RNA POLYMERASE I SUBUNIT 2"/>
    <property type="match status" value="1"/>
</dbReference>
<comment type="catalytic activity">
    <reaction evidence="7">
        <text>RNA(n) + a ribonucleoside 5'-triphosphate = RNA(n+1) + diphosphate</text>
        <dbReference type="Rhea" id="RHEA:21248"/>
        <dbReference type="Rhea" id="RHEA-COMP:14527"/>
        <dbReference type="Rhea" id="RHEA-COMP:17342"/>
        <dbReference type="ChEBI" id="CHEBI:33019"/>
        <dbReference type="ChEBI" id="CHEBI:61557"/>
        <dbReference type="ChEBI" id="CHEBI:140395"/>
        <dbReference type="EC" id="2.7.7.6"/>
    </reaction>
</comment>
<evidence type="ECO:0000259" key="9">
    <source>
        <dbReference type="Pfam" id="PF04560"/>
    </source>
</evidence>
<dbReference type="PROSITE" id="PS01166">
    <property type="entry name" value="RNA_POL_BETA"/>
    <property type="match status" value="1"/>
</dbReference>
<dbReference type="GO" id="GO:0032549">
    <property type="term" value="F:ribonucleoside binding"/>
    <property type="evidence" value="ECO:0007669"/>
    <property type="project" value="InterPro"/>
</dbReference>
<reference evidence="10" key="1">
    <citation type="journal article" date="2015" name="Parasit. Vectors">
        <title>Characterization and annotation of Babesia orientalis apicoplast genome.</title>
        <authorList>
            <person name="Huang Y."/>
            <person name="He L."/>
            <person name="Hu J."/>
            <person name="He P."/>
            <person name="He J."/>
            <person name="Yu L."/>
            <person name="Malobi N."/>
            <person name="Zhou Y."/>
            <person name="Shen B."/>
            <person name="Zhao J."/>
        </authorList>
    </citation>
    <scope>NUCLEOTIDE SEQUENCE</scope>
    <source>
        <strain evidence="10">Wuhan</strain>
    </source>
</reference>
<dbReference type="GO" id="GO:0006351">
    <property type="term" value="P:DNA-templated transcription"/>
    <property type="evidence" value="ECO:0007669"/>
    <property type="project" value="InterPro"/>
</dbReference>
<sequence>MFNIKNYSSIYKTYINYMLHNLYTLFFDIVKYNYKSKRENRNTAVKHIKIYFDLLSVKSIDKISYNSDYLLSSSTSYYSLTVPIKFIFNNHSKSVNFRYNILNIPKIDTTGNIFINGFNRTPVLHLKSIIKHISVIGKKKRQQTYLIHLKGFNYLYITIKNNKYVYISVNDKRSVALTYNSDNNVLHKNFIKLNIYEFLNNVKVNYSNTDYIYSIYSTLCSVYCYSSFNISLLNIINKFINIKYKKNYLVNSDSFVNKSVNNITNNMFNLIKQSFAAYAFLEYCDPESKSKNSYYSISLFRENFLLNPSLHYTNQLNLLSYLHNKFKLNIFGHSNTTNSTFTVPKYLRKTQYFYLNFINILYTIDGEKCGILSTATTNTLEKNTQLKTSIINKKKFNNNIYLDLKSKNLYKTVTNSYNIVKKSLNFKITHIEVIENGEFKLIKLKKNKSNVNFSFYNIFNITELLIPFLLNNDICRSLMGSKMQTQATPIIYSQVPYVYTKYNKITNTLINKCIVSFTEGIIVTSTNYKITILDNNNRYINYYLSPYNVHDYNSYTRYKPIVWEGEKSNIGAVLAVPSDISNSEFTLGFNNLVNYGFYYGYEHEDAIVLNKQIVYKNILASLEFNIDDINLTSDKNNYLEILTIKKSETEQKVHKTFFRLFPKLQKQKQDSLNNLFRRKRLKKIKHKITITSKCIYSSTSYLQKLLKCEYLFCPNYVKIGNIIIYANVKLFLVHINNINVGDKLCGKHGNKGTISKIIETSDVPYTSTDRTSNIITSPIGAASRMNVGQFLEGYVGNISYNDNIRVKAPINLASSDLYSYLYIKSICNYLNNKYIINKSNQYAVSVFRDFKTGYKLKNFTHHVCLYFFKLMHTSKSKFKYRATFLPSLVQKIYNDSSEQKFGEMEVWSLEAHGAAYNLRELSLIKTDVKFFHQNIDKQTLISKTFTHLIMELSAILVSVKYNNYLI</sequence>
<evidence type="ECO:0000256" key="6">
    <source>
        <dbReference type="ARBA" id="ARBA00023163"/>
    </source>
</evidence>
<proteinExistence type="inferred from homology"/>
<feature type="domain" description="DNA-directed RNA polymerase subunit 2 hybrid-binding" evidence="8">
    <location>
        <begin position="540"/>
        <end position="883"/>
    </location>
</feature>
<dbReference type="EC" id="2.7.7.6" evidence="2"/>
<dbReference type="RefSeq" id="YP_009170346.1">
    <property type="nucleotide sequence ID" value="NC_028029.1"/>
</dbReference>
<comment type="similarity">
    <text evidence="1">Belongs to the RNA polymerase beta chain family.</text>
</comment>
<dbReference type="Pfam" id="PF04560">
    <property type="entry name" value="RNA_pol_Rpb2_7"/>
    <property type="match status" value="1"/>
</dbReference>
<dbReference type="GO" id="GO:0003677">
    <property type="term" value="F:DNA binding"/>
    <property type="evidence" value="ECO:0007669"/>
    <property type="project" value="InterPro"/>
</dbReference>
<protein>
    <recommendedName>
        <fullName evidence="2">DNA-directed RNA polymerase</fullName>
        <ecNumber evidence="2">2.7.7.6</ecNumber>
    </recommendedName>
</protein>